<dbReference type="RefSeq" id="WP_354549942.1">
    <property type="nucleotide sequence ID" value="NZ_JBEPSM010000001.1"/>
</dbReference>
<sequence>MAVTTQYIVQPYRLNKRGKLEAEPAVAASSAENAKQRAEKLSDSRAGVIAFQIAVDAEMGDYGEPVTLARFGSLPEEMD</sequence>
<gene>
    <name evidence="1" type="ORF">ABIE08_001497</name>
</gene>
<proteinExistence type="predicted"/>
<dbReference type="Proteomes" id="UP001549321">
    <property type="component" value="Unassembled WGS sequence"/>
</dbReference>
<evidence type="ECO:0000313" key="1">
    <source>
        <dbReference type="EMBL" id="MET4633584.1"/>
    </source>
</evidence>
<accession>A0ABV2QX38</accession>
<comment type="caution">
    <text evidence="1">The sequence shown here is derived from an EMBL/GenBank/DDBJ whole genome shotgun (WGS) entry which is preliminary data.</text>
</comment>
<name>A0ABV2QX38_9HYPH</name>
<keyword evidence="2" id="KW-1185">Reference proteome</keyword>
<organism evidence="1 2">
    <name type="scientific">Kaistia defluvii</name>
    <dbReference type="NCBI Taxonomy" id="410841"/>
    <lineage>
        <taxon>Bacteria</taxon>
        <taxon>Pseudomonadati</taxon>
        <taxon>Pseudomonadota</taxon>
        <taxon>Alphaproteobacteria</taxon>
        <taxon>Hyphomicrobiales</taxon>
        <taxon>Kaistiaceae</taxon>
        <taxon>Kaistia</taxon>
    </lineage>
</organism>
<reference evidence="1 2" key="1">
    <citation type="submission" date="2024-06" db="EMBL/GenBank/DDBJ databases">
        <title>Sorghum-associated microbial communities from plants grown in Nebraska, USA.</title>
        <authorList>
            <person name="Schachtman D."/>
        </authorList>
    </citation>
    <scope>NUCLEOTIDE SEQUENCE [LARGE SCALE GENOMIC DNA]</scope>
    <source>
        <strain evidence="1 2">3207</strain>
    </source>
</reference>
<evidence type="ECO:0000313" key="2">
    <source>
        <dbReference type="Proteomes" id="UP001549321"/>
    </source>
</evidence>
<dbReference type="EMBL" id="JBEPSM010000001">
    <property type="protein sequence ID" value="MET4633584.1"/>
    <property type="molecule type" value="Genomic_DNA"/>
</dbReference>
<protein>
    <submittedName>
        <fullName evidence="1">Uncharacterized protein</fullName>
    </submittedName>
</protein>